<dbReference type="EMBL" id="JAMGBA010000001">
    <property type="protein sequence ID" value="MCL6697488.1"/>
    <property type="molecule type" value="Genomic_DNA"/>
</dbReference>
<dbReference type="Proteomes" id="UP001203410">
    <property type="component" value="Unassembled WGS sequence"/>
</dbReference>
<protein>
    <recommendedName>
        <fullName evidence="3">L,D-transpeptidase catalytic domain</fullName>
    </recommendedName>
</protein>
<gene>
    <name evidence="1" type="ORF">LZ496_01630</name>
</gene>
<comment type="caution">
    <text evidence="1">The sequence shown here is derived from an EMBL/GenBank/DDBJ whole genome shotgun (WGS) entry which is preliminary data.</text>
</comment>
<organism evidence="1 2">
    <name type="scientific">Sphingomonas caseinilyticus</name>
    <dbReference type="NCBI Taxonomy" id="2908205"/>
    <lineage>
        <taxon>Bacteria</taxon>
        <taxon>Pseudomonadati</taxon>
        <taxon>Pseudomonadota</taxon>
        <taxon>Alphaproteobacteria</taxon>
        <taxon>Sphingomonadales</taxon>
        <taxon>Sphingomonadaceae</taxon>
        <taxon>Sphingomonas</taxon>
    </lineage>
</organism>
<evidence type="ECO:0000313" key="1">
    <source>
        <dbReference type="EMBL" id="MCL6697488.1"/>
    </source>
</evidence>
<proteinExistence type="predicted"/>
<name>A0ABT0RR43_9SPHN</name>
<sequence length="218" mass="23244">MVTLLGGALPLAAAQSEERSGVVHTNSVEALQLASWVTASRDNDDRPFIVIDKVTAEVLIFDSTGVLQGITPALLGIAKGDDATPGIGDKELSEIGPAEKTTPAGRFFARLGPAKGDQTVLWVDFNTSVALHAVVTKNPSEHRLERLESPTPSDNRITFGCINVPATFFEEVVRPIFGGGGGMVYILPESKFLIEVFPAFDMFAPPIERTAQTIPVDG</sequence>
<accession>A0ABT0RR43</accession>
<keyword evidence="2" id="KW-1185">Reference proteome</keyword>
<reference evidence="1 2" key="1">
    <citation type="submission" date="2022-05" db="EMBL/GenBank/DDBJ databases">
        <authorList>
            <person name="Jo J.-H."/>
            <person name="Im W.-T."/>
        </authorList>
    </citation>
    <scope>NUCLEOTIDE SEQUENCE [LARGE SCALE GENOMIC DNA]</scope>
    <source>
        <strain evidence="1 2">NSE70-1</strain>
    </source>
</reference>
<evidence type="ECO:0008006" key="3">
    <source>
        <dbReference type="Google" id="ProtNLM"/>
    </source>
</evidence>
<evidence type="ECO:0000313" key="2">
    <source>
        <dbReference type="Proteomes" id="UP001203410"/>
    </source>
</evidence>
<dbReference type="RefSeq" id="WP_249902855.1">
    <property type="nucleotide sequence ID" value="NZ_JAMGBA010000001.1"/>
</dbReference>